<dbReference type="GeneID" id="81404957"/>
<reference evidence="2" key="2">
    <citation type="journal article" date="2023" name="IMA Fungus">
        <title>Comparative genomic study of the Penicillium genus elucidates a diverse pangenome and 15 lateral gene transfer events.</title>
        <authorList>
            <person name="Petersen C."/>
            <person name="Sorensen T."/>
            <person name="Nielsen M.R."/>
            <person name="Sondergaard T.E."/>
            <person name="Sorensen J.L."/>
            <person name="Fitzpatrick D.A."/>
            <person name="Frisvad J.C."/>
            <person name="Nielsen K.L."/>
        </authorList>
    </citation>
    <scope>NUCLEOTIDE SEQUENCE</scope>
    <source>
        <strain evidence="2">IBT 22155</strain>
    </source>
</reference>
<keyword evidence="3" id="KW-1185">Reference proteome</keyword>
<evidence type="ECO:0000256" key="1">
    <source>
        <dbReference type="SAM" id="MobiDB-lite"/>
    </source>
</evidence>
<evidence type="ECO:0000313" key="3">
    <source>
        <dbReference type="Proteomes" id="UP001149079"/>
    </source>
</evidence>
<feature type="region of interest" description="Disordered" evidence="1">
    <location>
        <begin position="190"/>
        <end position="300"/>
    </location>
</feature>
<dbReference type="EMBL" id="JAPQKL010000004">
    <property type="protein sequence ID" value="KAJ5135765.1"/>
    <property type="molecule type" value="Genomic_DNA"/>
</dbReference>
<evidence type="ECO:0000313" key="2">
    <source>
        <dbReference type="EMBL" id="KAJ5135765.1"/>
    </source>
</evidence>
<gene>
    <name evidence="2" type="ORF">N7515_005043</name>
</gene>
<feature type="compositionally biased region" description="Low complexity" evidence="1">
    <location>
        <begin position="287"/>
        <end position="300"/>
    </location>
</feature>
<dbReference type="AlphaFoldDB" id="A0A9W9L2Z6"/>
<organism evidence="2 3">
    <name type="scientific">Penicillium bovifimosum</name>
    <dbReference type="NCBI Taxonomy" id="126998"/>
    <lineage>
        <taxon>Eukaryota</taxon>
        <taxon>Fungi</taxon>
        <taxon>Dikarya</taxon>
        <taxon>Ascomycota</taxon>
        <taxon>Pezizomycotina</taxon>
        <taxon>Eurotiomycetes</taxon>
        <taxon>Eurotiomycetidae</taxon>
        <taxon>Eurotiales</taxon>
        <taxon>Aspergillaceae</taxon>
        <taxon>Penicillium</taxon>
    </lineage>
</organism>
<feature type="compositionally biased region" description="Basic and acidic residues" evidence="1">
    <location>
        <begin position="252"/>
        <end position="262"/>
    </location>
</feature>
<dbReference type="Proteomes" id="UP001149079">
    <property type="component" value="Unassembled WGS sequence"/>
</dbReference>
<accession>A0A9W9L2Z6</accession>
<reference evidence="2" key="1">
    <citation type="submission" date="2022-11" db="EMBL/GenBank/DDBJ databases">
        <authorList>
            <person name="Petersen C."/>
        </authorList>
    </citation>
    <scope>NUCLEOTIDE SEQUENCE</scope>
    <source>
        <strain evidence="2">IBT 22155</strain>
    </source>
</reference>
<name>A0A9W9L2Z6_9EURO</name>
<sequence>MAPPRVNVRYRWNMSRGLEPQFWRAMGLELHTISRAQFREVLMLLARVYFPMLEERIRLGHGTDDVFLFGRGAQFRDEVNNAVAEELFTEAVWNRFGDITPITGRPTLRIRTLGRPVLPPLAALRLLLQLHLSHLPLHLLHLPHLPLRLLHLLLGPARLFLYLPWPPPPPAVPALTTPASLLAAFTPVNGHAPGPTPPGPNGTAYPPGWDGPNGPAPLSGIAKCTPEHAETTADDVLPTPPLSESSRKRSRHDSASDSDSKSGKGSPVSAAKKRRVSSVKPGTISGRVSKASSRQVSRSSARSIVQVLAEPVAEPVGLNVSIPMDCSSDESGDEVNTPELKVQKKAWTAKMRSYLSGFGSKP</sequence>
<comment type="caution">
    <text evidence="2">The sequence shown here is derived from an EMBL/GenBank/DDBJ whole genome shotgun (WGS) entry which is preliminary data.</text>
</comment>
<protein>
    <submittedName>
        <fullName evidence="2">Uncharacterized protein</fullName>
    </submittedName>
</protein>
<proteinExistence type="predicted"/>
<dbReference type="RefSeq" id="XP_056522737.1">
    <property type="nucleotide sequence ID" value="XM_056665787.1"/>
</dbReference>
<dbReference type="OrthoDB" id="4366257at2759"/>